<accession>A0A7I7WX41</accession>
<dbReference type="InterPro" id="IPR032808">
    <property type="entry name" value="DoxX"/>
</dbReference>
<dbReference type="Pfam" id="PF13564">
    <property type="entry name" value="DoxX_2"/>
    <property type="match status" value="1"/>
</dbReference>
<feature type="transmembrane region" description="Helical" evidence="5">
    <location>
        <begin position="46"/>
        <end position="67"/>
    </location>
</feature>
<comment type="subcellular location">
    <subcellularLocation>
        <location evidence="1">Membrane</location>
        <topology evidence="1">Multi-pass membrane protein</topology>
    </subcellularLocation>
</comment>
<keyword evidence="2 5" id="KW-0812">Transmembrane</keyword>
<proteinExistence type="predicted"/>
<evidence type="ECO:0008006" key="8">
    <source>
        <dbReference type="Google" id="ProtNLM"/>
    </source>
</evidence>
<gene>
    <name evidence="6" type="ORF">MGAD_54160</name>
</gene>
<feature type="transmembrane region" description="Helical" evidence="5">
    <location>
        <begin position="73"/>
        <end position="93"/>
    </location>
</feature>
<evidence type="ECO:0000313" key="6">
    <source>
        <dbReference type="EMBL" id="BBZ21081.1"/>
    </source>
</evidence>
<evidence type="ECO:0000256" key="3">
    <source>
        <dbReference type="ARBA" id="ARBA00022989"/>
    </source>
</evidence>
<evidence type="ECO:0000313" key="7">
    <source>
        <dbReference type="Proteomes" id="UP000466187"/>
    </source>
</evidence>
<organism evidence="6 7">
    <name type="scientific">Mycolicibacterium gadium</name>
    <name type="common">Mycobacterium gadium</name>
    <dbReference type="NCBI Taxonomy" id="1794"/>
    <lineage>
        <taxon>Bacteria</taxon>
        <taxon>Bacillati</taxon>
        <taxon>Actinomycetota</taxon>
        <taxon>Actinomycetes</taxon>
        <taxon>Mycobacteriales</taxon>
        <taxon>Mycobacteriaceae</taxon>
        <taxon>Mycolicibacterium</taxon>
    </lineage>
</organism>
<keyword evidence="3 5" id="KW-1133">Transmembrane helix</keyword>
<evidence type="ECO:0000256" key="5">
    <source>
        <dbReference type="SAM" id="Phobius"/>
    </source>
</evidence>
<evidence type="ECO:0000256" key="2">
    <source>
        <dbReference type="ARBA" id="ARBA00022692"/>
    </source>
</evidence>
<protein>
    <recommendedName>
        <fullName evidence="8">DoxX family protein</fullName>
    </recommendedName>
</protein>
<name>A0A7I7WX41_MYCGU</name>
<dbReference type="EMBL" id="AP022608">
    <property type="protein sequence ID" value="BBZ21081.1"/>
    <property type="molecule type" value="Genomic_DNA"/>
</dbReference>
<evidence type="ECO:0000256" key="4">
    <source>
        <dbReference type="ARBA" id="ARBA00023136"/>
    </source>
</evidence>
<dbReference type="GO" id="GO:0016020">
    <property type="term" value="C:membrane"/>
    <property type="evidence" value="ECO:0007669"/>
    <property type="project" value="UniProtKB-SubCell"/>
</dbReference>
<evidence type="ECO:0000256" key="1">
    <source>
        <dbReference type="ARBA" id="ARBA00004141"/>
    </source>
</evidence>
<dbReference type="KEGG" id="mgad:MGAD_54160"/>
<feature type="transmembrane region" description="Helical" evidence="5">
    <location>
        <begin position="6"/>
        <end position="25"/>
    </location>
</feature>
<keyword evidence="4 5" id="KW-0472">Membrane</keyword>
<dbReference type="Proteomes" id="UP000466187">
    <property type="component" value="Chromosome"/>
</dbReference>
<feature type="transmembrane region" description="Helical" evidence="5">
    <location>
        <begin position="105"/>
        <end position="125"/>
    </location>
</feature>
<dbReference type="RefSeq" id="WP_163689737.1">
    <property type="nucleotide sequence ID" value="NZ_AP022608.1"/>
</dbReference>
<reference evidence="6 7" key="1">
    <citation type="journal article" date="2019" name="Emerg. Microbes Infect.">
        <title>Comprehensive subspecies identification of 175 nontuberculous mycobacteria species based on 7547 genomic profiles.</title>
        <authorList>
            <person name="Matsumoto Y."/>
            <person name="Kinjo T."/>
            <person name="Motooka D."/>
            <person name="Nabeya D."/>
            <person name="Jung N."/>
            <person name="Uechi K."/>
            <person name="Horii T."/>
            <person name="Iida T."/>
            <person name="Fujita J."/>
            <person name="Nakamura S."/>
        </authorList>
    </citation>
    <scope>NUCLEOTIDE SEQUENCE [LARGE SCALE GENOMIC DNA]</scope>
    <source>
        <strain evidence="6 7">JCM 12688</strain>
    </source>
</reference>
<sequence>MYTAVWTIQIALAIVFFASGLAKLTMSRERMQATGQTGAAAFPLPVVRFTATCELLAAVGLILPPLVGTAEPLVGWAAIGLVIVMIGALTMHSKLAIAQHQRKEWRNVGVNVVILVACLFVAVQWI</sequence>
<dbReference type="AlphaFoldDB" id="A0A7I7WX41"/>